<name>A0A383D2W6_9ZZZZ</name>
<evidence type="ECO:0000256" key="3">
    <source>
        <dbReference type="ARBA" id="ARBA00022989"/>
    </source>
</evidence>
<dbReference type="PANTHER" id="PTHR42829:SF2">
    <property type="entry name" value="NADH-UBIQUINONE OXIDOREDUCTASE CHAIN 5"/>
    <property type="match status" value="1"/>
</dbReference>
<dbReference type="GO" id="GO:0003954">
    <property type="term" value="F:NADH dehydrogenase activity"/>
    <property type="evidence" value="ECO:0007669"/>
    <property type="project" value="TreeGrafter"/>
</dbReference>
<dbReference type="GO" id="GO:0016020">
    <property type="term" value="C:membrane"/>
    <property type="evidence" value="ECO:0007669"/>
    <property type="project" value="UniProtKB-SubCell"/>
</dbReference>
<dbReference type="InterPro" id="IPR001516">
    <property type="entry name" value="Proton_antipo_N"/>
</dbReference>
<protein>
    <recommendedName>
        <fullName evidence="6">NADH-Ubiquinone oxidoreductase (complex I) chain 5 N-terminal domain-containing protein</fullName>
    </recommendedName>
</protein>
<proteinExistence type="predicted"/>
<dbReference type="GO" id="GO:0042773">
    <property type="term" value="P:ATP synthesis coupled electron transport"/>
    <property type="evidence" value="ECO:0007669"/>
    <property type="project" value="InterPro"/>
</dbReference>
<keyword evidence="4 5" id="KW-0472">Membrane</keyword>
<dbReference type="EMBL" id="UINC01213741">
    <property type="protein sequence ID" value="SVE38654.1"/>
    <property type="molecule type" value="Genomic_DNA"/>
</dbReference>
<dbReference type="PANTHER" id="PTHR42829">
    <property type="entry name" value="NADH-UBIQUINONE OXIDOREDUCTASE CHAIN 5"/>
    <property type="match status" value="1"/>
</dbReference>
<comment type="subcellular location">
    <subcellularLocation>
        <location evidence="1">Membrane</location>
        <topology evidence="1">Multi-pass membrane protein</topology>
    </subcellularLocation>
</comment>
<sequence length="100" mass="10881">VYLACVFLPLIAAFISGFFGRIIGDRAAQIVTSSALVISFLISLLILNDVAFEGNVYQVQLLTWISSGSFEVSWALQFDSLTAVMVFVVTIVSSVVHIYS</sequence>
<evidence type="ECO:0000256" key="1">
    <source>
        <dbReference type="ARBA" id="ARBA00004141"/>
    </source>
</evidence>
<feature type="transmembrane region" description="Helical" evidence="5">
    <location>
        <begin position="6"/>
        <end position="23"/>
    </location>
</feature>
<evidence type="ECO:0000313" key="7">
    <source>
        <dbReference type="EMBL" id="SVE38654.1"/>
    </source>
</evidence>
<evidence type="ECO:0000256" key="5">
    <source>
        <dbReference type="SAM" id="Phobius"/>
    </source>
</evidence>
<feature type="non-terminal residue" evidence="7">
    <location>
        <position position="1"/>
    </location>
</feature>
<dbReference type="AlphaFoldDB" id="A0A383D2W6"/>
<keyword evidence="2 5" id="KW-0812">Transmembrane</keyword>
<evidence type="ECO:0000259" key="6">
    <source>
        <dbReference type="Pfam" id="PF00662"/>
    </source>
</evidence>
<feature type="transmembrane region" description="Helical" evidence="5">
    <location>
        <begin position="30"/>
        <end position="52"/>
    </location>
</feature>
<dbReference type="GO" id="GO:0015990">
    <property type="term" value="P:electron transport coupled proton transport"/>
    <property type="evidence" value="ECO:0007669"/>
    <property type="project" value="TreeGrafter"/>
</dbReference>
<accession>A0A383D2W6</accession>
<organism evidence="7">
    <name type="scientific">marine metagenome</name>
    <dbReference type="NCBI Taxonomy" id="408172"/>
    <lineage>
        <taxon>unclassified sequences</taxon>
        <taxon>metagenomes</taxon>
        <taxon>ecological metagenomes</taxon>
    </lineage>
</organism>
<feature type="transmembrane region" description="Helical" evidence="5">
    <location>
        <begin position="72"/>
        <end position="99"/>
    </location>
</feature>
<gene>
    <name evidence="7" type="ORF">METZ01_LOCUS491508</name>
</gene>
<feature type="non-terminal residue" evidence="7">
    <location>
        <position position="100"/>
    </location>
</feature>
<keyword evidence="3 5" id="KW-1133">Transmembrane helix</keyword>
<reference evidence="7" key="1">
    <citation type="submission" date="2018-05" db="EMBL/GenBank/DDBJ databases">
        <authorList>
            <person name="Lanie J.A."/>
            <person name="Ng W.-L."/>
            <person name="Kazmierczak K.M."/>
            <person name="Andrzejewski T.M."/>
            <person name="Davidsen T.M."/>
            <person name="Wayne K.J."/>
            <person name="Tettelin H."/>
            <person name="Glass J.I."/>
            <person name="Rusch D."/>
            <person name="Podicherti R."/>
            <person name="Tsui H.-C.T."/>
            <person name="Winkler M.E."/>
        </authorList>
    </citation>
    <scope>NUCLEOTIDE SEQUENCE</scope>
</reference>
<evidence type="ECO:0000256" key="2">
    <source>
        <dbReference type="ARBA" id="ARBA00022692"/>
    </source>
</evidence>
<feature type="domain" description="NADH-Ubiquinone oxidoreductase (complex I) chain 5 N-terminal" evidence="6">
    <location>
        <begin position="64"/>
        <end position="100"/>
    </location>
</feature>
<dbReference type="GO" id="GO:0008137">
    <property type="term" value="F:NADH dehydrogenase (ubiquinone) activity"/>
    <property type="evidence" value="ECO:0007669"/>
    <property type="project" value="InterPro"/>
</dbReference>
<dbReference type="Pfam" id="PF00662">
    <property type="entry name" value="Proton_antipo_N"/>
    <property type="match status" value="1"/>
</dbReference>
<evidence type="ECO:0000256" key="4">
    <source>
        <dbReference type="ARBA" id="ARBA00023136"/>
    </source>
</evidence>
<dbReference type="InterPro" id="IPR003945">
    <property type="entry name" value="NU5C-like"/>
</dbReference>